<evidence type="ECO:0000313" key="2">
    <source>
        <dbReference type="Proteomes" id="UP000281572"/>
    </source>
</evidence>
<gene>
    <name evidence="1" type="primary">49</name>
    <name evidence="1" type="ORF">JUICEBOX_49</name>
</gene>
<dbReference type="EMBL" id="MH727550">
    <property type="protein sequence ID" value="AYB69478.1"/>
    <property type="molecule type" value="Genomic_DNA"/>
</dbReference>
<dbReference type="GeneID" id="55003890"/>
<dbReference type="Proteomes" id="UP000281572">
    <property type="component" value="Segment"/>
</dbReference>
<protein>
    <submittedName>
        <fullName evidence="1">Uncharacterized protein</fullName>
    </submittedName>
</protein>
<reference evidence="2" key="1">
    <citation type="submission" date="2018-08" db="EMBL/GenBank/DDBJ databases">
        <authorList>
            <person name="Pathak A."/>
            <person name="Staton O.A."/>
            <person name="Aldaher A.R."/>
            <person name="Baird K.M."/>
            <person name="Borah A."/>
            <person name="Haggard G.E."/>
            <person name="Meesala S."/>
            <person name="Nealy S.L."/>
            <person name="Ramdas R."/>
            <person name="Rocha M."/>
            <person name="Sristi D."/>
            <person name="Thukral S."/>
            <person name="Walls C.E."/>
            <person name="Waqas M."/>
            <person name="Williams M.R."/>
            <person name="Winters A.K."/>
            <person name="Sahawneh K.J."/>
            <person name="Monti D.L."/>
            <person name="Garlena R.A."/>
            <person name="Russell D.A."/>
            <person name="Pope W.H."/>
            <person name="Jacobs-Sera D."/>
            <person name="Hatfull G.F."/>
        </authorList>
    </citation>
    <scope>NUCLEOTIDE SEQUENCE [LARGE SCALE GENOMIC DNA]</scope>
</reference>
<proteinExistence type="predicted"/>
<sequence>MTEHTLVKRVDYAGHIWVRDGAAWVNPETGIRRIAPKFAISDAYTGHDFPAQEGDS</sequence>
<keyword evidence="2" id="KW-1185">Reference proteome</keyword>
<evidence type="ECO:0000313" key="1">
    <source>
        <dbReference type="EMBL" id="AYB69478.1"/>
    </source>
</evidence>
<organism evidence="1 2">
    <name type="scientific">Corynebacterium phage Juicebox</name>
    <dbReference type="NCBI Taxonomy" id="2301600"/>
    <lineage>
        <taxon>Viruses</taxon>
        <taxon>Duplodnaviria</taxon>
        <taxon>Heunggongvirae</taxon>
        <taxon>Uroviricota</taxon>
        <taxon>Caudoviricetes</taxon>
        <taxon>Juiceboxvirus</taxon>
        <taxon>Juiceboxvirus juicebox</taxon>
    </lineage>
</organism>
<accession>A0A385UDD4</accession>
<name>A0A385UDD4_9CAUD</name>
<dbReference type="KEGG" id="vg:55003890"/>
<dbReference type="RefSeq" id="YP_009812818.1">
    <property type="nucleotide sequence ID" value="NC_048070.1"/>
</dbReference>